<dbReference type="Proteomes" id="UP001150531">
    <property type="component" value="Unassembled WGS sequence"/>
</dbReference>
<evidence type="ECO:0000313" key="1">
    <source>
        <dbReference type="EMBL" id="MDD1127825.1"/>
    </source>
</evidence>
<accession>A0ABT5PV96</accession>
<proteinExistence type="predicted"/>
<organism evidence="1 2">
    <name type="scientific">Pseudomonas aphyarum</name>
    <dbReference type="NCBI Taxonomy" id="2942629"/>
    <lineage>
        <taxon>Bacteria</taxon>
        <taxon>Pseudomonadati</taxon>
        <taxon>Pseudomonadota</taxon>
        <taxon>Gammaproteobacteria</taxon>
        <taxon>Pseudomonadales</taxon>
        <taxon>Pseudomonadaceae</taxon>
        <taxon>Pseudomonas</taxon>
    </lineage>
</organism>
<dbReference type="EMBL" id="JAMDGS010000016">
    <property type="protein sequence ID" value="MDD1127825.1"/>
    <property type="molecule type" value="Genomic_DNA"/>
</dbReference>
<dbReference type="RefSeq" id="WP_273898318.1">
    <property type="nucleotide sequence ID" value="NZ_JAMDGS010000016.1"/>
</dbReference>
<gene>
    <name evidence="1" type="ORF">M5G18_24765</name>
</gene>
<reference evidence="1" key="1">
    <citation type="submission" date="2022-05" db="EMBL/GenBank/DDBJ databases">
        <title>Novel Pseudomonas spp. Isolated from a Rainbow Trout Aquaculture Facility.</title>
        <authorList>
            <person name="Testerman T."/>
            <person name="Graf J."/>
        </authorList>
    </citation>
    <scope>NUCLEOTIDE SEQUENCE</scope>
    <source>
        <strain evidence="1">ID386</strain>
    </source>
</reference>
<comment type="caution">
    <text evidence="1">The sequence shown here is derived from an EMBL/GenBank/DDBJ whole genome shotgun (WGS) entry which is preliminary data.</text>
</comment>
<keyword evidence="2" id="KW-1185">Reference proteome</keyword>
<protein>
    <submittedName>
        <fullName evidence="1">Uncharacterized protein</fullName>
    </submittedName>
</protein>
<sequence length="246" mass="26727">MNELRNPFARLHEQLATARAQPGSTTVLRVLANALDVPHTNVLAFATALTEFHDNIHQCRHLAEKFIPGDREKFIAPLDRVEAMFKGTDMNSQWASYSGHLDEATMLALEFGIYAMSQFHPGVSSEKSGQINGFVQKLNQLLDECLASDMSPELKKVFVRHLEAIRAAILNFLVDGSAELEAAIDGAVGAMLRHGESIKSESGTGKAFVGDFFDVLGKVNDLVSGYQTATQIASSAALTLLLPLIS</sequence>
<name>A0ABT5PV96_9PSED</name>
<evidence type="ECO:0000313" key="2">
    <source>
        <dbReference type="Proteomes" id="UP001150531"/>
    </source>
</evidence>